<dbReference type="GO" id="GO:0051539">
    <property type="term" value="F:4 iron, 4 sulfur cluster binding"/>
    <property type="evidence" value="ECO:0007669"/>
    <property type="project" value="UniProtKB-KW"/>
</dbReference>
<dbReference type="PANTHER" id="PTHR43578:SF3">
    <property type="entry name" value="NADH-QUINONE OXIDOREDUCTASE SUBUNIT F"/>
    <property type="match status" value="1"/>
</dbReference>
<dbReference type="Pfam" id="PF10589">
    <property type="entry name" value="NADH_4Fe-4S"/>
    <property type="match status" value="1"/>
</dbReference>
<dbReference type="SUPFAM" id="SSF142019">
    <property type="entry name" value="Nqo1 FMN-binding domain-like"/>
    <property type="match status" value="1"/>
</dbReference>
<evidence type="ECO:0000313" key="8">
    <source>
        <dbReference type="EMBL" id="WCO65440.1"/>
    </source>
</evidence>
<evidence type="ECO:0000256" key="3">
    <source>
        <dbReference type="ARBA" id="ARBA00022723"/>
    </source>
</evidence>
<evidence type="ECO:0000256" key="4">
    <source>
        <dbReference type="ARBA" id="ARBA00023004"/>
    </source>
</evidence>
<dbReference type="InterPro" id="IPR011538">
    <property type="entry name" value="Nuo51_FMN-bd"/>
</dbReference>
<dbReference type="SMART" id="SM00928">
    <property type="entry name" value="NADH_4Fe-4S"/>
    <property type="match status" value="1"/>
</dbReference>
<accession>A0AAF0BU20</accession>
<keyword evidence="3" id="KW-0479">Metal-binding</keyword>
<dbReference type="Gene3D" id="1.20.1440.230">
    <property type="entry name" value="NADH-ubiquinone oxidoreductase 51kDa subunit, iron-sulphur binding domain"/>
    <property type="match status" value="1"/>
</dbReference>
<dbReference type="PANTHER" id="PTHR43578">
    <property type="entry name" value="NADH-QUINONE OXIDOREDUCTASE SUBUNIT F"/>
    <property type="match status" value="1"/>
</dbReference>
<name>A0AAF0BU20_9ACTN</name>
<feature type="region of interest" description="Disordered" evidence="6">
    <location>
        <begin position="454"/>
        <end position="480"/>
    </location>
</feature>
<dbReference type="GO" id="GO:0046872">
    <property type="term" value="F:metal ion binding"/>
    <property type="evidence" value="ECO:0007669"/>
    <property type="project" value="UniProtKB-KW"/>
</dbReference>
<evidence type="ECO:0000256" key="1">
    <source>
        <dbReference type="ARBA" id="ARBA00007523"/>
    </source>
</evidence>
<dbReference type="SUPFAM" id="SSF140490">
    <property type="entry name" value="Nqo1C-terminal domain-like"/>
    <property type="match status" value="1"/>
</dbReference>
<evidence type="ECO:0000256" key="2">
    <source>
        <dbReference type="ARBA" id="ARBA00022485"/>
    </source>
</evidence>
<dbReference type="Proteomes" id="UP001216390">
    <property type="component" value="Chromosome"/>
</dbReference>
<keyword evidence="4" id="KW-0408">Iron</keyword>
<feature type="compositionally biased region" description="Polar residues" evidence="6">
    <location>
        <begin position="454"/>
        <end position="468"/>
    </location>
</feature>
<dbReference type="Gene3D" id="3.10.20.600">
    <property type="match status" value="1"/>
</dbReference>
<dbReference type="SUPFAM" id="SSF142984">
    <property type="entry name" value="Nqo1 middle domain-like"/>
    <property type="match status" value="1"/>
</dbReference>
<dbReference type="Pfam" id="PF01512">
    <property type="entry name" value="Complex1_51K"/>
    <property type="match status" value="1"/>
</dbReference>
<dbReference type="Gene3D" id="3.40.50.11540">
    <property type="entry name" value="NADH-ubiquinone oxidoreductase 51kDa subunit"/>
    <property type="match status" value="1"/>
</dbReference>
<dbReference type="KEGG" id="ima:PO878_13135"/>
<organism evidence="8 9">
    <name type="scientific">Iamia majanohamensis</name>
    <dbReference type="NCBI Taxonomy" id="467976"/>
    <lineage>
        <taxon>Bacteria</taxon>
        <taxon>Bacillati</taxon>
        <taxon>Actinomycetota</taxon>
        <taxon>Acidimicrobiia</taxon>
        <taxon>Acidimicrobiales</taxon>
        <taxon>Iamiaceae</taxon>
        <taxon>Iamia</taxon>
    </lineage>
</organism>
<dbReference type="InterPro" id="IPR037207">
    <property type="entry name" value="Nuop51_4Fe4S-bd_sf"/>
</dbReference>
<reference evidence="8" key="1">
    <citation type="submission" date="2023-01" db="EMBL/GenBank/DDBJ databases">
        <title>The diversity of Class Acidimicrobiia in South China Sea sediment environments and the proposal of Iamia marina sp. nov., a novel species of the genus Iamia.</title>
        <authorList>
            <person name="He Y."/>
            <person name="Tian X."/>
        </authorList>
    </citation>
    <scope>NUCLEOTIDE SEQUENCE</scope>
    <source>
        <strain evidence="8">DSM 19957</strain>
    </source>
</reference>
<proteinExistence type="inferred from homology"/>
<evidence type="ECO:0000256" key="6">
    <source>
        <dbReference type="SAM" id="MobiDB-lite"/>
    </source>
</evidence>
<keyword evidence="5" id="KW-0411">Iron-sulfur</keyword>
<evidence type="ECO:0000256" key="5">
    <source>
        <dbReference type="ARBA" id="ARBA00023014"/>
    </source>
</evidence>
<comment type="similarity">
    <text evidence="1">Belongs to the complex I 51 kDa subunit family.</text>
</comment>
<evidence type="ECO:0000259" key="7">
    <source>
        <dbReference type="SMART" id="SM00928"/>
    </source>
</evidence>
<feature type="domain" description="NADH-ubiquinone oxidoreductase 51kDa subunit iron-sulphur binding" evidence="7">
    <location>
        <begin position="338"/>
        <end position="383"/>
    </location>
</feature>
<gene>
    <name evidence="8" type="ORF">PO878_13135</name>
</gene>
<evidence type="ECO:0000313" key="9">
    <source>
        <dbReference type="Proteomes" id="UP001216390"/>
    </source>
</evidence>
<keyword evidence="2" id="KW-0004">4Fe-4S</keyword>
<dbReference type="RefSeq" id="WP_272734965.1">
    <property type="nucleotide sequence ID" value="NZ_CP116942.1"/>
</dbReference>
<dbReference type="InterPro" id="IPR019575">
    <property type="entry name" value="Nuop51_4Fe4S-bd"/>
</dbReference>
<dbReference type="AlphaFoldDB" id="A0AAF0BU20"/>
<dbReference type="EMBL" id="CP116942">
    <property type="protein sequence ID" value="WCO65440.1"/>
    <property type="molecule type" value="Genomic_DNA"/>
</dbReference>
<keyword evidence="9" id="KW-1185">Reference proteome</keyword>
<sequence length="480" mass="49321">MAAPLVERVLPATPVASLEAYRAAGGGRGLEAALRLGPEATIDEVVAAGVRGRGGSGFPTGLKWRTVSEFASAEEPATVVVNGAEGEPGTFKDRTLLRRTPYAVLEGALVAAHAVGARRVVVAVKESFRPERERLDAAIAEIADAGWSDGIDVSVVLGPSAYLFGEETGLLEVVAGRGPFPRVAPPFRRGTEDAGSGRARSAGADLAVEGADGPAPTLVNNVETLAHVAGILAEGAAWFRELGTEESPGTIICTISGSTARAGVAEVPMGTPLDSVIDAVGGGARDGRRLVAATSGVANPFIPAQLFDTLLTYEHMQAIGSGLGAAGFLVFDDADDMAAVAAGISRFLAVESCGQCTPCKADGLALADRLDKICTQDSGPEDLAVVEDKVQTVATGARCYLATQHEAVLKSLAEVFPKALEVHVDDTVAITEVPLIAPIVDIVGEEVVLDDTQATKQPDWSHGSTDSGKTPVEIHGPPSA</sequence>
<dbReference type="InterPro" id="IPR037225">
    <property type="entry name" value="Nuo51_FMN-bd_sf"/>
</dbReference>
<protein>
    <submittedName>
        <fullName evidence="8">NADH-ubiquinone oxidoreductase-F iron-sulfur binding region domain-containing protein</fullName>
    </submittedName>
</protein>